<dbReference type="Proteomes" id="UP000258309">
    <property type="component" value="Unassembled WGS sequence"/>
</dbReference>
<feature type="region of interest" description="Disordered" evidence="3">
    <location>
        <begin position="1"/>
        <end position="25"/>
    </location>
</feature>
<comment type="pathway">
    <text evidence="1">Mycotoxin biosynthesis.</text>
</comment>
<feature type="non-terminal residue" evidence="5">
    <location>
        <position position="332"/>
    </location>
</feature>
<evidence type="ECO:0008006" key="7">
    <source>
        <dbReference type="Google" id="ProtNLM"/>
    </source>
</evidence>
<evidence type="ECO:0000256" key="4">
    <source>
        <dbReference type="SAM" id="Phobius"/>
    </source>
</evidence>
<protein>
    <recommendedName>
        <fullName evidence="7">Cyclochlorotine biosynthesis protein O</fullName>
    </recommendedName>
</protein>
<keyword evidence="4" id="KW-0812">Transmembrane</keyword>
<evidence type="ECO:0000256" key="3">
    <source>
        <dbReference type="SAM" id="MobiDB-lite"/>
    </source>
</evidence>
<keyword evidence="6" id="KW-1185">Reference proteome</keyword>
<dbReference type="STRING" id="5539.A0A3E2HCX5"/>
<dbReference type="Pfam" id="PF11807">
    <property type="entry name" value="UstYa"/>
    <property type="match status" value="1"/>
</dbReference>
<dbReference type="PANTHER" id="PTHR33365:SF4">
    <property type="entry name" value="CYCLOCHLOROTINE BIOSYNTHESIS PROTEIN O"/>
    <property type="match status" value="1"/>
</dbReference>
<evidence type="ECO:0000256" key="2">
    <source>
        <dbReference type="ARBA" id="ARBA00035112"/>
    </source>
</evidence>
<keyword evidence="4" id="KW-0472">Membrane</keyword>
<dbReference type="OrthoDB" id="3687641at2759"/>
<evidence type="ECO:0000313" key="5">
    <source>
        <dbReference type="EMBL" id="RFU31225.1"/>
    </source>
</evidence>
<comment type="similarity">
    <text evidence="2">Belongs to the ustYa family.</text>
</comment>
<evidence type="ECO:0000256" key="1">
    <source>
        <dbReference type="ARBA" id="ARBA00004685"/>
    </source>
</evidence>
<dbReference type="InterPro" id="IPR021765">
    <property type="entry name" value="UstYa-like"/>
</dbReference>
<evidence type="ECO:0000313" key="6">
    <source>
        <dbReference type="Proteomes" id="UP000258309"/>
    </source>
</evidence>
<feature type="compositionally biased region" description="Polar residues" evidence="3">
    <location>
        <begin position="1"/>
        <end position="10"/>
    </location>
</feature>
<proteinExistence type="inferred from homology"/>
<feature type="transmembrane region" description="Helical" evidence="4">
    <location>
        <begin position="32"/>
        <end position="54"/>
    </location>
</feature>
<feature type="compositionally biased region" description="Basic and acidic residues" evidence="3">
    <location>
        <begin position="13"/>
        <end position="25"/>
    </location>
</feature>
<accession>A0A3E2HCX5</accession>
<organism evidence="5 6">
    <name type="scientific">Scytalidium lignicola</name>
    <name type="common">Hyphomycete</name>
    <dbReference type="NCBI Taxonomy" id="5539"/>
    <lineage>
        <taxon>Eukaryota</taxon>
        <taxon>Fungi</taxon>
        <taxon>Dikarya</taxon>
        <taxon>Ascomycota</taxon>
        <taxon>Pezizomycotina</taxon>
        <taxon>Leotiomycetes</taxon>
        <taxon>Leotiomycetes incertae sedis</taxon>
        <taxon>Scytalidium</taxon>
    </lineage>
</organism>
<sequence>MAITEESTYSPLPKDENSQSPDIRDDKSNTRIALYVLSGITVLLTVALIVTNFLRLEAMKQLPLPMPQQQTTQSRIDCGHSISEAISKDCHWDELSKTWLPEPCPKTYNEEYLRSGDWKYWEDKDSQRIVSDLSVLATETDAENDSYTTEGEHAAHCVFLNLRYMHALRGPPSPAVDAAWERITDVALFPITEIQLKQIGKTSDAARYPPEHGHGYVASLEVFHQLHCLNLLRKHSYLDYYKEEDVFKQPAEDARDHLDHCIEILRTNLMCTADVTILTYNWVRGLEHPTPDFNTRHKCREFQAISDWADNHRTDFGAFSRIGGEVELENLP</sequence>
<keyword evidence="4" id="KW-1133">Transmembrane helix</keyword>
<name>A0A3E2HCX5_SCYLI</name>
<dbReference type="GO" id="GO:0043386">
    <property type="term" value="P:mycotoxin biosynthetic process"/>
    <property type="evidence" value="ECO:0007669"/>
    <property type="project" value="InterPro"/>
</dbReference>
<feature type="non-terminal residue" evidence="5">
    <location>
        <position position="1"/>
    </location>
</feature>
<dbReference type="AlphaFoldDB" id="A0A3E2HCX5"/>
<dbReference type="PANTHER" id="PTHR33365">
    <property type="entry name" value="YALI0B05434P"/>
    <property type="match status" value="1"/>
</dbReference>
<reference evidence="5 6" key="1">
    <citation type="submission" date="2018-05" db="EMBL/GenBank/DDBJ databases">
        <title>Draft genome sequence of Scytalidium lignicola DSM 105466, a ubiquitous saprotrophic fungus.</title>
        <authorList>
            <person name="Buettner E."/>
            <person name="Gebauer A.M."/>
            <person name="Hofrichter M."/>
            <person name="Liers C."/>
            <person name="Kellner H."/>
        </authorList>
    </citation>
    <scope>NUCLEOTIDE SEQUENCE [LARGE SCALE GENOMIC DNA]</scope>
    <source>
        <strain evidence="5 6">DSM 105466</strain>
    </source>
</reference>
<comment type="caution">
    <text evidence="5">The sequence shown here is derived from an EMBL/GenBank/DDBJ whole genome shotgun (WGS) entry which is preliminary data.</text>
</comment>
<dbReference type="EMBL" id="NCSJ02000080">
    <property type="protein sequence ID" value="RFU31225.1"/>
    <property type="molecule type" value="Genomic_DNA"/>
</dbReference>
<gene>
    <name evidence="5" type="ORF">B7463_g5111</name>
</gene>